<name>A0ABT7XC49_9ACTN</name>
<evidence type="ECO:0000256" key="1">
    <source>
        <dbReference type="ARBA" id="ARBA00001966"/>
    </source>
</evidence>
<organism evidence="13 14">
    <name type="scientific">Collinsella ihumii</name>
    <dbReference type="NCBI Taxonomy" id="1720204"/>
    <lineage>
        <taxon>Bacteria</taxon>
        <taxon>Bacillati</taxon>
        <taxon>Actinomycetota</taxon>
        <taxon>Coriobacteriia</taxon>
        <taxon>Coriobacteriales</taxon>
        <taxon>Coriobacteriaceae</taxon>
        <taxon>Collinsella</taxon>
    </lineage>
</organism>
<evidence type="ECO:0000256" key="8">
    <source>
        <dbReference type="ARBA" id="ARBA00023002"/>
    </source>
</evidence>
<evidence type="ECO:0000256" key="4">
    <source>
        <dbReference type="ARBA" id="ARBA00014281"/>
    </source>
</evidence>
<evidence type="ECO:0000256" key="5">
    <source>
        <dbReference type="ARBA" id="ARBA00022485"/>
    </source>
</evidence>
<comment type="catalytic activity">
    <reaction evidence="11">
        <text>glycyl-[protein] + reduced [flavodoxin] + S-adenosyl-L-methionine = glycin-2-yl radical-[protein] + semiquinone [flavodoxin] + 5'-deoxyadenosine + L-methionine + H(+)</text>
        <dbReference type="Rhea" id="RHEA:61976"/>
        <dbReference type="Rhea" id="RHEA-COMP:10622"/>
        <dbReference type="Rhea" id="RHEA-COMP:14480"/>
        <dbReference type="Rhea" id="RHEA-COMP:15993"/>
        <dbReference type="Rhea" id="RHEA-COMP:15994"/>
        <dbReference type="ChEBI" id="CHEBI:15378"/>
        <dbReference type="ChEBI" id="CHEBI:17319"/>
        <dbReference type="ChEBI" id="CHEBI:29947"/>
        <dbReference type="ChEBI" id="CHEBI:32722"/>
        <dbReference type="ChEBI" id="CHEBI:57618"/>
        <dbReference type="ChEBI" id="CHEBI:57844"/>
        <dbReference type="ChEBI" id="CHEBI:59789"/>
        <dbReference type="ChEBI" id="CHEBI:140311"/>
    </reaction>
</comment>
<reference evidence="13" key="1">
    <citation type="submission" date="2023-06" db="EMBL/GenBank/DDBJ databases">
        <authorList>
            <person name="Zeman M."/>
            <person name="Kubasova T."/>
            <person name="Jahodarova E."/>
            <person name="Nykrynova M."/>
            <person name="Rychlik I."/>
        </authorList>
    </citation>
    <scope>NUCLEOTIDE SEQUENCE</scope>
    <source>
        <strain evidence="13">176_SSukc20</strain>
    </source>
</reference>
<dbReference type="SFLD" id="SFLDG01063">
    <property type="entry name" value="activating_enzymes__group_1"/>
    <property type="match status" value="1"/>
</dbReference>
<comment type="similarity">
    <text evidence="3 12">Belongs to the organic radical-activating enzymes family.</text>
</comment>
<keyword evidence="7" id="KW-0479">Metal-binding</keyword>
<dbReference type="InterPro" id="IPR001989">
    <property type="entry name" value="Radical_activat_CS"/>
</dbReference>
<evidence type="ECO:0000256" key="10">
    <source>
        <dbReference type="ARBA" id="ARBA00023014"/>
    </source>
</evidence>
<dbReference type="SFLD" id="SFLDS00029">
    <property type="entry name" value="Radical_SAM"/>
    <property type="match status" value="1"/>
</dbReference>
<dbReference type="SUPFAM" id="SSF102114">
    <property type="entry name" value="Radical SAM enzymes"/>
    <property type="match status" value="1"/>
</dbReference>
<evidence type="ECO:0000256" key="3">
    <source>
        <dbReference type="ARBA" id="ARBA00009777"/>
    </source>
</evidence>
<dbReference type="EC" id="1.97.1.-" evidence="12"/>
<dbReference type="Gene3D" id="3.20.20.70">
    <property type="entry name" value="Aldolase class I"/>
    <property type="match status" value="1"/>
</dbReference>
<evidence type="ECO:0000256" key="6">
    <source>
        <dbReference type="ARBA" id="ARBA00022691"/>
    </source>
</evidence>
<dbReference type="SFLD" id="SFLDG01066">
    <property type="entry name" value="organic_radical-activating_enz"/>
    <property type="match status" value="1"/>
</dbReference>
<evidence type="ECO:0000256" key="2">
    <source>
        <dbReference type="ARBA" id="ARBA00003852"/>
    </source>
</evidence>
<dbReference type="EMBL" id="JAUEIQ010000001">
    <property type="protein sequence ID" value="MDN0062981.1"/>
    <property type="molecule type" value="Genomic_DNA"/>
</dbReference>
<dbReference type="Pfam" id="PF13353">
    <property type="entry name" value="Fer4_12"/>
    <property type="match status" value="1"/>
</dbReference>
<protein>
    <recommendedName>
        <fullName evidence="4 12">Anaerobic ribonucleoside-triphosphate reductase-activating protein</fullName>
        <ecNumber evidence="12">1.97.1.-</ecNumber>
    </recommendedName>
</protein>
<comment type="cofactor">
    <cofactor evidence="1">
        <name>[4Fe-4S] cluster</name>
        <dbReference type="ChEBI" id="CHEBI:49883"/>
    </cofactor>
</comment>
<reference evidence="13" key="2">
    <citation type="submission" date="2024-05" db="EMBL/GenBank/DDBJ databases">
        <title>Identification and characterization of horizontal gene transfer across gut microbiota members of farm animals based on homology search.</title>
        <authorList>
            <person name="Schwarzerova J."/>
            <person name="Nykrynova M."/>
            <person name="Jureckova K."/>
            <person name="Cejkova D."/>
            <person name="Rychlik I."/>
        </authorList>
    </citation>
    <scope>NUCLEOTIDE SEQUENCE</scope>
    <source>
        <strain evidence="13">176_SSukc20</strain>
    </source>
</reference>
<dbReference type="NCBIfam" id="TIGR02491">
    <property type="entry name" value="NrdG"/>
    <property type="match status" value="1"/>
</dbReference>
<dbReference type="InterPro" id="IPR007197">
    <property type="entry name" value="rSAM"/>
</dbReference>
<evidence type="ECO:0000256" key="9">
    <source>
        <dbReference type="ARBA" id="ARBA00023004"/>
    </source>
</evidence>
<dbReference type="InterPro" id="IPR013785">
    <property type="entry name" value="Aldolase_TIM"/>
</dbReference>
<gene>
    <name evidence="13" type="primary">nrdG</name>
    <name evidence="13" type="ORF">QVN30_01475</name>
</gene>
<proteinExistence type="inferred from homology"/>
<keyword evidence="5" id="KW-0004">4Fe-4S</keyword>
<keyword evidence="8 12" id="KW-0560">Oxidoreductase</keyword>
<dbReference type="PIRSF" id="PIRSF000368">
    <property type="entry name" value="NrdG"/>
    <property type="match status" value="1"/>
</dbReference>
<dbReference type="PROSITE" id="PS01087">
    <property type="entry name" value="RADICAL_ACTIVATING"/>
    <property type="match status" value="1"/>
</dbReference>
<keyword evidence="10" id="KW-0411">Iron-sulfur</keyword>
<evidence type="ECO:0000256" key="7">
    <source>
        <dbReference type="ARBA" id="ARBA00022723"/>
    </source>
</evidence>
<keyword evidence="6" id="KW-0949">S-adenosyl-L-methionine</keyword>
<accession>A0ABT7XC49</accession>
<dbReference type="InterPro" id="IPR012837">
    <property type="entry name" value="NrdG"/>
</dbReference>
<dbReference type="Proteomes" id="UP001168435">
    <property type="component" value="Unassembled WGS sequence"/>
</dbReference>
<dbReference type="RefSeq" id="WP_204588441.1">
    <property type="nucleotide sequence ID" value="NZ_JAUEIQ010000001.1"/>
</dbReference>
<evidence type="ECO:0000256" key="12">
    <source>
        <dbReference type="PIRNR" id="PIRNR000368"/>
    </source>
</evidence>
<sequence length="193" mass="21453">MNYAEIKNFDIANGEGVRTTLFVSGCRRGCPGCFNSGAWSFEAGEPFTREVEDAIIESLAPGYVDGLTILGGEPMEPENQAGLVEFVERVRARYPRGCGKTIWCFTGDTLDELMEGGRHRTEVTDRLLACIDILVDGPWVQELYDITLRFHGSSNQRVIDLNATREAAAELGVPLSEAVRLWQDEEVYSTHTM</sequence>
<keyword evidence="14" id="KW-1185">Reference proteome</keyword>
<evidence type="ECO:0000313" key="14">
    <source>
        <dbReference type="Proteomes" id="UP001168435"/>
    </source>
</evidence>
<evidence type="ECO:0000256" key="11">
    <source>
        <dbReference type="ARBA" id="ARBA00047365"/>
    </source>
</evidence>
<dbReference type="InterPro" id="IPR058240">
    <property type="entry name" value="rSAM_sf"/>
</dbReference>
<keyword evidence="9" id="KW-0408">Iron</keyword>
<dbReference type="SFLD" id="SFLDF00299">
    <property type="entry name" value="anaerobic_ribonucleoside-triph"/>
    <property type="match status" value="1"/>
</dbReference>
<comment type="function">
    <text evidence="2 12">Activation of anaerobic ribonucleoside-triphosphate reductase under anaerobic conditions by generation of an organic free radical, using S-adenosylmethionine and reduced flavodoxin as cosubstrates to produce 5'-deoxy-adenosine.</text>
</comment>
<comment type="caution">
    <text evidence="13">The sequence shown here is derived from an EMBL/GenBank/DDBJ whole genome shotgun (WGS) entry which is preliminary data.</text>
</comment>
<evidence type="ECO:0000313" key="13">
    <source>
        <dbReference type="EMBL" id="MDN0062981.1"/>
    </source>
</evidence>